<keyword evidence="2 3" id="KW-0819">tRNA processing</keyword>
<comment type="similarity">
    <text evidence="3">Belongs to the CTU2/NCS2 family.</text>
</comment>
<name>A0A8H4QNB3_9AGAR</name>
<keyword evidence="5" id="KW-1185">Reference proteome</keyword>
<dbReference type="GO" id="GO:0005829">
    <property type="term" value="C:cytosol"/>
    <property type="evidence" value="ECO:0007669"/>
    <property type="project" value="TreeGrafter"/>
</dbReference>
<gene>
    <name evidence="3" type="primary">NCS2</name>
    <name evidence="3" type="synonym">CTU2</name>
    <name evidence="4" type="ORF">D9613_007796</name>
</gene>
<proteinExistence type="inferred from homology"/>
<dbReference type="PANTHER" id="PTHR20882:SF14">
    <property type="entry name" value="CYTOPLASMIC TRNA 2-THIOLATION PROTEIN 2"/>
    <property type="match status" value="1"/>
</dbReference>
<comment type="subcellular location">
    <subcellularLocation>
        <location evidence="3">Cytoplasm</location>
    </subcellularLocation>
</comment>
<comment type="function">
    <text evidence="3">Plays a central role in 2-thiolation of mcm(5)S(2)U at tRNA wobble positions of tRNA(Lys), tRNA(Glu) and tRNA(Gln). May act by forming a heterodimer with NCS6 that ligates sulfur from thiocarboxylated URM1 onto the uridine of tRNAs at wobble position. Prior mcm(5) tRNA modification by the elongator complex is required for 2-thiolation. May also be involved in protein urmylation.</text>
</comment>
<reference evidence="4 5" key="1">
    <citation type="submission" date="2019-12" db="EMBL/GenBank/DDBJ databases">
        <authorList>
            <person name="Floudas D."/>
            <person name="Bentzer J."/>
            <person name="Ahren D."/>
            <person name="Johansson T."/>
            <person name="Persson P."/>
            <person name="Tunlid A."/>
        </authorList>
    </citation>
    <scope>NUCLEOTIDE SEQUENCE [LARGE SCALE GENOMIC DNA]</scope>
    <source>
        <strain evidence="4 5">CBS 102.39</strain>
    </source>
</reference>
<evidence type="ECO:0000256" key="2">
    <source>
        <dbReference type="ARBA" id="ARBA00022694"/>
    </source>
</evidence>
<dbReference type="Gene3D" id="3.40.50.620">
    <property type="entry name" value="HUPs"/>
    <property type="match status" value="1"/>
</dbReference>
<keyword evidence="1 3" id="KW-0963">Cytoplasm</keyword>
<dbReference type="Pfam" id="PF10288">
    <property type="entry name" value="CTU2"/>
    <property type="match status" value="1"/>
</dbReference>
<organism evidence="4 5">
    <name type="scientific">Agrocybe pediades</name>
    <dbReference type="NCBI Taxonomy" id="84607"/>
    <lineage>
        <taxon>Eukaryota</taxon>
        <taxon>Fungi</taxon>
        <taxon>Dikarya</taxon>
        <taxon>Basidiomycota</taxon>
        <taxon>Agaricomycotina</taxon>
        <taxon>Agaricomycetes</taxon>
        <taxon>Agaricomycetidae</taxon>
        <taxon>Agaricales</taxon>
        <taxon>Agaricineae</taxon>
        <taxon>Strophariaceae</taxon>
        <taxon>Agrocybe</taxon>
    </lineage>
</organism>
<dbReference type="InterPro" id="IPR014729">
    <property type="entry name" value="Rossmann-like_a/b/a_fold"/>
</dbReference>
<evidence type="ECO:0000313" key="4">
    <source>
        <dbReference type="EMBL" id="KAF4614224.1"/>
    </source>
</evidence>
<dbReference type="HAMAP" id="MF_03054">
    <property type="entry name" value="CTU2"/>
    <property type="match status" value="1"/>
</dbReference>
<protein>
    <recommendedName>
        <fullName evidence="3">Cytoplasmic tRNA 2-thiolation protein 2</fullName>
    </recommendedName>
</protein>
<dbReference type="InterPro" id="IPR019407">
    <property type="entry name" value="CTU2"/>
</dbReference>
<dbReference type="GO" id="GO:0032447">
    <property type="term" value="P:protein urmylation"/>
    <property type="evidence" value="ECO:0007669"/>
    <property type="project" value="UniProtKB-UniRule"/>
</dbReference>
<comment type="caution">
    <text evidence="4">The sequence shown here is derived from an EMBL/GenBank/DDBJ whole genome shotgun (WGS) entry which is preliminary data.</text>
</comment>
<dbReference type="SUPFAM" id="SSF52402">
    <property type="entry name" value="Adenine nucleotide alpha hydrolases-like"/>
    <property type="match status" value="1"/>
</dbReference>
<dbReference type="UniPathway" id="UPA00988"/>
<evidence type="ECO:0000313" key="5">
    <source>
        <dbReference type="Proteomes" id="UP000521872"/>
    </source>
</evidence>
<comment type="pathway">
    <text evidence="3">tRNA modification; 5-methoxycarbonylmethyl-2-thiouridine-tRNA biosynthesis.</text>
</comment>
<dbReference type="AlphaFoldDB" id="A0A8H4QNB3"/>
<dbReference type="Proteomes" id="UP000521872">
    <property type="component" value="Unassembled WGS sequence"/>
</dbReference>
<dbReference type="GO" id="GO:0002143">
    <property type="term" value="P:tRNA wobble position uridine thiolation"/>
    <property type="evidence" value="ECO:0007669"/>
    <property type="project" value="TreeGrafter"/>
</dbReference>
<sequence length="531" mass="57884">MSSCENPNTDKDALMTRRQKFDGKTKICIKCKENQGSIVVRYAVYCKSCFFPLVQTRFRKTLEPTINPTPDGPRRKALKAGGSLALGLSGGTNSTALLDLVAKTYYASRSAEDDTGKGKIRGGTEHPRNSETVWKGRPAVCYVEVCGAFPTEEDRIESIRNIVNRYTDANFEFVPLRLEDAFDPSWWQSIGGGDLTTSARSLGLALTNEDLLLVDATPQCTSLEALRAYLASLPTKTAFYSAIQILIRLLLLHTAAARKASHLLLGTSLTSLSINLISGIAQGAGFAVAAEAKEEWTPRLDSSSSTIRVIRPLRDVGMKECAIWNWWCGVPVAGKCRSMYGGGASAIGALTRDFIVGLETDYPATVSTIARTCSKLSPKEGIHSVCILCERPAQYGIQEWKAQISIRSYHNASGAVTGNTRPPHLSEDEIASLTKSDPYDSSSSSPLHSLTPHLCYACHTLLTSRSSRGTAALTSAQESDKVTLPLWTRSTLDHLNQHHASATSISSLPKWKMSQSEMREQIKDFLLPDEG</sequence>
<dbReference type="GO" id="GO:0016779">
    <property type="term" value="F:nucleotidyltransferase activity"/>
    <property type="evidence" value="ECO:0007669"/>
    <property type="project" value="UniProtKB-UniRule"/>
</dbReference>
<dbReference type="GO" id="GO:0016783">
    <property type="term" value="F:sulfurtransferase activity"/>
    <property type="evidence" value="ECO:0007669"/>
    <property type="project" value="TreeGrafter"/>
</dbReference>
<dbReference type="EMBL" id="JAACJL010000045">
    <property type="protein sequence ID" value="KAF4614224.1"/>
    <property type="molecule type" value="Genomic_DNA"/>
</dbReference>
<accession>A0A8H4QNB3</accession>
<dbReference type="PANTHER" id="PTHR20882">
    <property type="entry name" value="CYTOPLASMIC TRNA 2-THIOLATION PROTEIN 2"/>
    <property type="match status" value="1"/>
</dbReference>
<dbReference type="GO" id="GO:0000049">
    <property type="term" value="F:tRNA binding"/>
    <property type="evidence" value="ECO:0007669"/>
    <property type="project" value="InterPro"/>
</dbReference>
<evidence type="ECO:0000256" key="1">
    <source>
        <dbReference type="ARBA" id="ARBA00022490"/>
    </source>
</evidence>
<evidence type="ECO:0000256" key="3">
    <source>
        <dbReference type="HAMAP-Rule" id="MF_03054"/>
    </source>
</evidence>